<dbReference type="KEGG" id="paru:CYR75_00535"/>
<evidence type="ECO:0000256" key="3">
    <source>
        <dbReference type="ARBA" id="ARBA00022679"/>
    </source>
</evidence>
<feature type="domain" description="RNA polymerase sigma factor 54 core-binding" evidence="12">
    <location>
        <begin position="97"/>
        <end position="273"/>
    </location>
</feature>
<evidence type="ECO:0000259" key="12">
    <source>
        <dbReference type="Pfam" id="PF04963"/>
    </source>
</evidence>
<dbReference type="AlphaFoldDB" id="A0A2K9MBG8"/>
<accession>A0A2K9MBG8</accession>
<name>A0A2K9MBG8_9RHOB</name>
<feature type="domain" description="RNA polymerase sigma factor 54 DNA-binding" evidence="11">
    <location>
        <begin position="280"/>
        <end position="433"/>
    </location>
</feature>
<dbReference type="GO" id="GO:0016987">
    <property type="term" value="F:sigma factor activity"/>
    <property type="evidence" value="ECO:0007669"/>
    <property type="project" value="UniProtKB-KW"/>
</dbReference>
<keyword evidence="6 9" id="KW-0731">Sigma factor</keyword>
<dbReference type="PRINTS" id="PR00045">
    <property type="entry name" value="SIGMA54FCT"/>
</dbReference>
<evidence type="ECO:0000256" key="5">
    <source>
        <dbReference type="ARBA" id="ARBA00023015"/>
    </source>
</evidence>
<proteinExistence type="inferred from homology"/>
<protein>
    <recommendedName>
        <fullName evidence="9">RNA polymerase sigma-54 factor</fullName>
    </recommendedName>
</protein>
<comment type="similarity">
    <text evidence="1 9">Belongs to the sigma-54 factor family.</text>
</comment>
<evidence type="ECO:0000313" key="14">
    <source>
        <dbReference type="Proteomes" id="UP000234882"/>
    </source>
</evidence>
<evidence type="ECO:0000256" key="9">
    <source>
        <dbReference type="PIRNR" id="PIRNR000774"/>
    </source>
</evidence>
<evidence type="ECO:0000256" key="4">
    <source>
        <dbReference type="ARBA" id="ARBA00022695"/>
    </source>
</evidence>
<keyword evidence="5 9" id="KW-0805">Transcription regulation</keyword>
<dbReference type="Pfam" id="PF04963">
    <property type="entry name" value="Sigma54_CBD"/>
    <property type="match status" value="1"/>
</dbReference>
<keyword evidence="4 9" id="KW-0548">Nucleotidyltransferase</keyword>
<dbReference type="Pfam" id="PF00309">
    <property type="entry name" value="Sigma54_AID"/>
    <property type="match status" value="1"/>
</dbReference>
<evidence type="ECO:0000256" key="10">
    <source>
        <dbReference type="SAM" id="MobiDB-lite"/>
    </source>
</evidence>
<dbReference type="PROSITE" id="PS00718">
    <property type="entry name" value="SIGMA54_2"/>
    <property type="match status" value="1"/>
</dbReference>
<evidence type="ECO:0000256" key="7">
    <source>
        <dbReference type="ARBA" id="ARBA00023125"/>
    </source>
</evidence>
<dbReference type="InterPro" id="IPR038709">
    <property type="entry name" value="RpoN_core-bd_sf"/>
</dbReference>
<comment type="function">
    <text evidence="9">Sigma factors are initiation factors that promote the attachment of RNA polymerase to specific initiation sites and are then released.</text>
</comment>
<evidence type="ECO:0000256" key="6">
    <source>
        <dbReference type="ARBA" id="ARBA00023082"/>
    </source>
</evidence>
<organism evidence="13 14">
    <name type="scientific">Paracoccus jeotgali</name>
    <dbReference type="NCBI Taxonomy" id="2065379"/>
    <lineage>
        <taxon>Bacteria</taxon>
        <taxon>Pseudomonadati</taxon>
        <taxon>Pseudomonadota</taxon>
        <taxon>Alphaproteobacteria</taxon>
        <taxon>Rhodobacterales</taxon>
        <taxon>Paracoccaceae</taxon>
        <taxon>Paracoccus</taxon>
    </lineage>
</organism>
<feature type="region of interest" description="Disordered" evidence="10">
    <location>
        <begin position="66"/>
        <end position="92"/>
    </location>
</feature>
<feature type="region of interest" description="Disordered" evidence="10">
    <location>
        <begin position="425"/>
        <end position="449"/>
    </location>
</feature>
<sequence>MHITHGLHLTQRKSLAMTAELTRAIGMLKLSNADLAAELATLAAANAHLTVSPSEPEPGLALFQQRGAEAARRPNAPPPVTSSGAGLAELTQAGPAPGLHDHLLRESRLLLRDPAEIAMAEALIQSVEPTGWLNQPLPDIAEAFAFPLPQVEAVLAKLQQIEPAGLFARSLSECLALQAADRGVLTPAFAVVLDNLPLLAEGRLDDLAARAGVTVDEVAGMLRLLRSFDPKPGTQFDASAVVIAPPDLTLRRAGEGWQVELNRSTLPQLTVSDAEAGDAEDLRQARLLAQAVDRRNVTLLRVAQAVVQRQRDWLRRGDAGLVPLTLAGLAQELDLHETTIGRAVADRMMTTPRGTILLRRLFSTGVAMPGRAPVSATALRHRIAGLIAAEDPAAPLTDTAIAAHLRAEGLPLARRTVTKYREALGLAPAATRQTRQSGGPPDRADPRRA</sequence>
<dbReference type="PIRSF" id="PIRSF000774">
    <property type="entry name" value="RpoN"/>
    <property type="match status" value="1"/>
</dbReference>
<evidence type="ECO:0000256" key="2">
    <source>
        <dbReference type="ARBA" id="ARBA00022478"/>
    </source>
</evidence>
<dbReference type="InterPro" id="IPR007634">
    <property type="entry name" value="RNA_pol_sigma_54_DNA-bd"/>
</dbReference>
<keyword evidence="14" id="KW-1185">Reference proteome</keyword>
<dbReference type="PROSITE" id="PS50044">
    <property type="entry name" value="SIGMA54_3"/>
    <property type="match status" value="1"/>
</dbReference>
<dbReference type="Pfam" id="PF04552">
    <property type="entry name" value="Sigma54_DBD"/>
    <property type="match status" value="1"/>
</dbReference>
<dbReference type="OrthoDB" id="9814402at2"/>
<dbReference type="GO" id="GO:0016779">
    <property type="term" value="F:nucleotidyltransferase activity"/>
    <property type="evidence" value="ECO:0007669"/>
    <property type="project" value="UniProtKB-KW"/>
</dbReference>
<keyword evidence="3 9" id="KW-0808">Transferase</keyword>
<dbReference type="GO" id="GO:0001216">
    <property type="term" value="F:DNA-binding transcription activator activity"/>
    <property type="evidence" value="ECO:0007669"/>
    <property type="project" value="InterPro"/>
</dbReference>
<evidence type="ECO:0000259" key="11">
    <source>
        <dbReference type="Pfam" id="PF04552"/>
    </source>
</evidence>
<keyword evidence="7 9" id="KW-0238">DNA-binding</keyword>
<dbReference type="GO" id="GO:0006352">
    <property type="term" value="P:DNA-templated transcription initiation"/>
    <property type="evidence" value="ECO:0007669"/>
    <property type="project" value="InterPro"/>
</dbReference>
<dbReference type="PANTHER" id="PTHR32248">
    <property type="entry name" value="RNA POLYMERASE SIGMA-54 FACTOR"/>
    <property type="match status" value="1"/>
</dbReference>
<gene>
    <name evidence="13" type="primary">rpoN</name>
    <name evidence="13" type="ORF">CYR75_00535</name>
</gene>
<reference evidence="14" key="1">
    <citation type="submission" date="2017-12" db="EMBL/GenBank/DDBJ databases">
        <title>Genomic analysis of Paracoccus sp. CBA4604.</title>
        <authorList>
            <person name="Roh S.W."/>
            <person name="Kim J.Y."/>
            <person name="Kim J.S."/>
        </authorList>
    </citation>
    <scope>NUCLEOTIDE SEQUENCE [LARGE SCALE GENOMIC DNA]</scope>
    <source>
        <strain evidence="14">CBA4604</strain>
    </source>
</reference>
<dbReference type="PANTHER" id="PTHR32248:SF4">
    <property type="entry name" value="RNA POLYMERASE SIGMA-54 FACTOR"/>
    <property type="match status" value="1"/>
</dbReference>
<evidence type="ECO:0000256" key="1">
    <source>
        <dbReference type="ARBA" id="ARBA00008798"/>
    </source>
</evidence>
<dbReference type="GO" id="GO:0003677">
    <property type="term" value="F:DNA binding"/>
    <property type="evidence" value="ECO:0007669"/>
    <property type="project" value="UniProtKB-KW"/>
</dbReference>
<dbReference type="Proteomes" id="UP000234882">
    <property type="component" value="Chromosome"/>
</dbReference>
<dbReference type="EMBL" id="CP025583">
    <property type="protein sequence ID" value="AUM72991.1"/>
    <property type="molecule type" value="Genomic_DNA"/>
</dbReference>
<dbReference type="Gene3D" id="1.10.10.1330">
    <property type="entry name" value="RNA polymerase sigma-54 factor, core-binding domain"/>
    <property type="match status" value="1"/>
</dbReference>
<dbReference type="InterPro" id="IPR000394">
    <property type="entry name" value="RNA_pol_sigma_54"/>
</dbReference>
<dbReference type="NCBIfam" id="TIGR02395">
    <property type="entry name" value="rpoN_sigma"/>
    <property type="match status" value="1"/>
</dbReference>
<dbReference type="InterPro" id="IPR007046">
    <property type="entry name" value="RNA_pol_sigma_54_core-bd"/>
</dbReference>
<evidence type="ECO:0000256" key="8">
    <source>
        <dbReference type="ARBA" id="ARBA00023163"/>
    </source>
</evidence>
<dbReference type="RefSeq" id="WP_101498375.1">
    <property type="nucleotide sequence ID" value="NZ_CP025583.1"/>
</dbReference>
<dbReference type="GO" id="GO:0000428">
    <property type="term" value="C:DNA-directed RNA polymerase complex"/>
    <property type="evidence" value="ECO:0007669"/>
    <property type="project" value="UniProtKB-KW"/>
</dbReference>
<evidence type="ECO:0000313" key="13">
    <source>
        <dbReference type="EMBL" id="AUM72991.1"/>
    </source>
</evidence>
<keyword evidence="8 9" id="KW-0804">Transcription</keyword>
<dbReference type="Gene3D" id="1.10.10.60">
    <property type="entry name" value="Homeodomain-like"/>
    <property type="match status" value="1"/>
</dbReference>
<keyword evidence="2 9" id="KW-0240">DNA-directed RNA polymerase</keyword>